<reference evidence="3" key="1">
    <citation type="journal article" date="2020" name="bioRxiv">
        <title>A rank-normalized archaeal taxonomy based on genome phylogeny resolves widespread incomplete and uneven classifications.</title>
        <authorList>
            <person name="Rinke C."/>
            <person name="Chuvochina M."/>
            <person name="Mussig A.J."/>
            <person name="Chaumeil P.-A."/>
            <person name="Waite D.W."/>
            <person name="Whitman W.B."/>
            <person name="Parks D.H."/>
            <person name="Hugenholtz P."/>
        </authorList>
    </citation>
    <scope>NUCLEOTIDE SEQUENCE</scope>
    <source>
        <strain evidence="3">UBA8876</strain>
    </source>
</reference>
<gene>
    <name evidence="3" type="ORF">HA338_11500</name>
</gene>
<evidence type="ECO:0000313" key="3">
    <source>
        <dbReference type="EMBL" id="HIH94614.1"/>
    </source>
</evidence>
<feature type="region of interest" description="Disordered" evidence="1">
    <location>
        <begin position="1"/>
        <end position="58"/>
    </location>
</feature>
<evidence type="ECO:0000313" key="4">
    <source>
        <dbReference type="Proteomes" id="UP000600774"/>
    </source>
</evidence>
<dbReference type="InterPro" id="IPR043941">
    <property type="entry name" value="EMC6-arch"/>
</dbReference>
<sequence length="145" mass="16762">MPFRRECRLSKQSPKSKSRKEPATAKKAPVEIDTASVEAPEKKSLPKQKTPEEKQKAHRDDIIKTVVAAILGVIFGVVMFVQYGAGEDRIWYAILMIVIGITYYAQKLLYIPLKIDAKEFKFKDWFFVEFVVMDFFLVTWTLLLN</sequence>
<accession>A0A832SHW1</accession>
<keyword evidence="2" id="KW-0472">Membrane</keyword>
<dbReference type="Proteomes" id="UP000600774">
    <property type="component" value="Unassembled WGS sequence"/>
</dbReference>
<evidence type="ECO:0000256" key="2">
    <source>
        <dbReference type="SAM" id="Phobius"/>
    </source>
</evidence>
<protein>
    <submittedName>
        <fullName evidence="3">Uncharacterized protein</fullName>
    </submittedName>
</protein>
<feature type="transmembrane region" description="Helical" evidence="2">
    <location>
        <begin position="125"/>
        <end position="143"/>
    </location>
</feature>
<dbReference type="EMBL" id="DUJU01000132">
    <property type="protein sequence ID" value="HIH94614.1"/>
    <property type="molecule type" value="Genomic_DNA"/>
</dbReference>
<feature type="compositionally biased region" description="Basic and acidic residues" evidence="1">
    <location>
        <begin position="39"/>
        <end position="58"/>
    </location>
</feature>
<proteinExistence type="predicted"/>
<dbReference type="AlphaFoldDB" id="A0A832SHW1"/>
<name>A0A832SHW1_9EURY</name>
<organism evidence="3 4">
    <name type="scientific">Methanosarcina acetivorans</name>
    <dbReference type="NCBI Taxonomy" id="2214"/>
    <lineage>
        <taxon>Archaea</taxon>
        <taxon>Methanobacteriati</taxon>
        <taxon>Methanobacteriota</taxon>
        <taxon>Stenosarchaea group</taxon>
        <taxon>Methanomicrobia</taxon>
        <taxon>Methanosarcinales</taxon>
        <taxon>Methanosarcinaceae</taxon>
        <taxon>Methanosarcina</taxon>
    </lineage>
</organism>
<keyword evidence="2" id="KW-1133">Transmembrane helix</keyword>
<feature type="compositionally biased region" description="Basic and acidic residues" evidence="1">
    <location>
        <begin position="19"/>
        <end position="30"/>
    </location>
</feature>
<evidence type="ECO:0000256" key="1">
    <source>
        <dbReference type="SAM" id="MobiDB-lite"/>
    </source>
</evidence>
<dbReference type="Pfam" id="PF19094">
    <property type="entry name" value="EMC6_arch"/>
    <property type="match status" value="1"/>
</dbReference>
<comment type="caution">
    <text evidence="3">The sequence shown here is derived from an EMBL/GenBank/DDBJ whole genome shotgun (WGS) entry which is preliminary data.</text>
</comment>
<keyword evidence="2" id="KW-0812">Transmembrane</keyword>
<feature type="transmembrane region" description="Helical" evidence="2">
    <location>
        <begin position="90"/>
        <end position="113"/>
    </location>
</feature>
<feature type="transmembrane region" description="Helical" evidence="2">
    <location>
        <begin position="62"/>
        <end position="84"/>
    </location>
</feature>